<proteinExistence type="predicted"/>
<protein>
    <submittedName>
        <fullName evidence="2">Uncharacterized protein</fullName>
    </submittedName>
</protein>
<dbReference type="OrthoDB" id="39029at2157"/>
<evidence type="ECO:0000313" key="2">
    <source>
        <dbReference type="EMBL" id="ALU32573.1"/>
    </source>
</evidence>
<reference evidence="3 4" key="1">
    <citation type="submission" date="2015-12" db="EMBL/GenBank/DDBJ databases">
        <title>A stable core within a dynamic pangenome in Sulfolobus acidocaldarius.</title>
        <authorList>
            <person name="Anderson R."/>
            <person name="Kouris A."/>
            <person name="Seward C."/>
            <person name="Campbell K."/>
            <person name="Whitaker R."/>
        </authorList>
    </citation>
    <scope>NUCLEOTIDE SEQUENCE [LARGE SCALE GENOMIC DNA]</scope>
    <source>
        <strain evidence="1 4">GG12-C01-09</strain>
        <strain evidence="2 3">NG05B_CO5_07</strain>
    </source>
</reference>
<evidence type="ECO:0000313" key="1">
    <source>
        <dbReference type="EMBL" id="ALU29834.1"/>
    </source>
</evidence>
<dbReference type="Proteomes" id="UP000065473">
    <property type="component" value="Chromosome"/>
</dbReference>
<name>A0A0U2NH07_9CREN</name>
<dbReference type="Proteomes" id="UP000060043">
    <property type="component" value="Chromosome"/>
</dbReference>
<dbReference type="AlphaFoldDB" id="A0A0U2NH07"/>
<gene>
    <name evidence="1" type="ORF">ATY89_07705</name>
    <name evidence="2" type="ORF">ATZ20_10725</name>
</gene>
<evidence type="ECO:0000313" key="4">
    <source>
        <dbReference type="Proteomes" id="UP000065473"/>
    </source>
</evidence>
<accession>A0A0U2NH07</accession>
<dbReference type="RefSeq" id="WP_011278871.1">
    <property type="nucleotide sequence ID" value="NZ_BHWZ01000006.1"/>
</dbReference>
<dbReference type="EMBL" id="CP013695">
    <property type="protein sequence ID" value="ALU32573.1"/>
    <property type="molecule type" value="Genomic_DNA"/>
</dbReference>
<sequence>MKRYPRDVAHSLAFLVAISKRESDLSGFELNNGYVKYVEYVEDSYDCKGIDLDVDPGIVKSTSTKMWNYLTGNKVEFDDKEKELLRKLGIDNG</sequence>
<organism evidence="2 3">
    <name type="scientific">Sulfolobus acidocaldarius</name>
    <dbReference type="NCBI Taxonomy" id="2285"/>
    <lineage>
        <taxon>Archaea</taxon>
        <taxon>Thermoproteota</taxon>
        <taxon>Thermoprotei</taxon>
        <taxon>Sulfolobales</taxon>
        <taxon>Sulfolobaceae</taxon>
        <taxon>Sulfolobus</taxon>
    </lineage>
</organism>
<evidence type="ECO:0000313" key="3">
    <source>
        <dbReference type="Proteomes" id="UP000060043"/>
    </source>
</evidence>
<dbReference type="EMBL" id="CP013694">
    <property type="protein sequence ID" value="ALU29834.1"/>
    <property type="molecule type" value="Genomic_DNA"/>
</dbReference>
<dbReference type="GeneID" id="14552590"/>